<feature type="compositionally biased region" description="Basic and acidic residues" evidence="2">
    <location>
        <begin position="650"/>
        <end position="659"/>
    </location>
</feature>
<evidence type="ECO:0000259" key="3">
    <source>
        <dbReference type="Pfam" id="PF24809"/>
    </source>
</evidence>
<name>A0AAN6XSJ1_9PEZI</name>
<evidence type="ECO:0000313" key="6">
    <source>
        <dbReference type="Proteomes" id="UP001303160"/>
    </source>
</evidence>
<evidence type="ECO:0000256" key="1">
    <source>
        <dbReference type="ARBA" id="ARBA00022737"/>
    </source>
</evidence>
<dbReference type="Pfam" id="PF24809">
    <property type="entry name" value="DUF7708"/>
    <property type="match status" value="1"/>
</dbReference>
<evidence type="ECO:0000259" key="4">
    <source>
        <dbReference type="Pfam" id="PF24883"/>
    </source>
</evidence>
<dbReference type="InterPro" id="IPR056884">
    <property type="entry name" value="NPHP3-like_N"/>
</dbReference>
<feature type="region of interest" description="Disordered" evidence="2">
    <location>
        <begin position="701"/>
        <end position="741"/>
    </location>
</feature>
<dbReference type="EMBL" id="MU863880">
    <property type="protein sequence ID" value="KAK4204695.1"/>
    <property type="molecule type" value="Genomic_DNA"/>
</dbReference>
<feature type="compositionally biased region" description="Acidic residues" evidence="2">
    <location>
        <begin position="634"/>
        <end position="649"/>
    </location>
</feature>
<proteinExistence type="predicted"/>
<dbReference type="Pfam" id="PF24883">
    <property type="entry name" value="NPHP3_N"/>
    <property type="match status" value="1"/>
</dbReference>
<feature type="domain" description="Nephrocystin 3-like N-terminal" evidence="4">
    <location>
        <begin position="392"/>
        <end position="557"/>
    </location>
</feature>
<sequence>MDIADVSGMTPKSTLKDRTIRRLLFRSRPKVPQSTQEDQLIQRLREISEETENPLVEQSTDDVPTADIAKGTWALQISGQSTVKQGFTGLMKAVDEYNAHASKGRWHLVEKQGVCLEEIQKLAETKQAVSVLPTDQGAVGQADIKVKIKDGLQQFCRTTLHYGQVMDTLAQHHPEWVSLAWGTVKLFLMIPIEYQKIQESVASNLAQIGSKLQLIGLLMRFFPTDNIVDATSAVYAAIAEFLEVSLRWLGNSWLVRTMKTVAVPFNTRLGPILDKIEENYALLKEQAEMQWMISGFKWQMQAQSEWVSFKKSQDRVLELLEGVIQQDRVRKERQLRAIEGSRSVDRSLFRSPELDVCKEFFLELLPFEQSLQKAQTQMDILPEIQLNEGVNMIHRKAFRAWMQSEISGLLWIDGYQTLHRRSWTTDFAINVIRAASANSFGTLYYFGSLSNNEPQPRSLIQTLEFNLLQRFPSILSQGDPELFSSEIFLAAKPSLDLSWRIFVECLRLVPFPVIYIVVEGIDHVAKSDDFRTLLRQLSHLASPGTVEDKLIKVLVTSVRPDAGFNNLFFQDAVGTSENKRDNTNNVLIRVPSSASRSRKMPLKSPRRKTPSSAEFPPPTPDAISGHSGAQPLGAEDDFLPTDTDDDERGNEEAALKSDSDSDFDIYGSSALTRARSGTIEDEMLASNQGLFSSLTLADKVGISNKDDDDDSDSSFSIFEAPRGPVVSGRRQSSDFAPSDDD</sequence>
<accession>A0AAN6XSJ1</accession>
<organism evidence="5 6">
    <name type="scientific">Triangularia verruculosa</name>
    <dbReference type="NCBI Taxonomy" id="2587418"/>
    <lineage>
        <taxon>Eukaryota</taxon>
        <taxon>Fungi</taxon>
        <taxon>Dikarya</taxon>
        <taxon>Ascomycota</taxon>
        <taxon>Pezizomycotina</taxon>
        <taxon>Sordariomycetes</taxon>
        <taxon>Sordariomycetidae</taxon>
        <taxon>Sordariales</taxon>
        <taxon>Podosporaceae</taxon>
        <taxon>Triangularia</taxon>
    </lineage>
</organism>
<reference evidence="5" key="1">
    <citation type="journal article" date="2023" name="Mol. Phylogenet. Evol.">
        <title>Genome-scale phylogeny and comparative genomics of the fungal order Sordariales.</title>
        <authorList>
            <person name="Hensen N."/>
            <person name="Bonometti L."/>
            <person name="Westerberg I."/>
            <person name="Brannstrom I.O."/>
            <person name="Guillou S."/>
            <person name="Cros-Aarteil S."/>
            <person name="Calhoun S."/>
            <person name="Haridas S."/>
            <person name="Kuo A."/>
            <person name="Mondo S."/>
            <person name="Pangilinan J."/>
            <person name="Riley R."/>
            <person name="LaButti K."/>
            <person name="Andreopoulos B."/>
            <person name="Lipzen A."/>
            <person name="Chen C."/>
            <person name="Yan M."/>
            <person name="Daum C."/>
            <person name="Ng V."/>
            <person name="Clum A."/>
            <person name="Steindorff A."/>
            <person name="Ohm R.A."/>
            <person name="Martin F."/>
            <person name="Silar P."/>
            <person name="Natvig D.O."/>
            <person name="Lalanne C."/>
            <person name="Gautier V."/>
            <person name="Ament-Velasquez S.L."/>
            <person name="Kruys A."/>
            <person name="Hutchinson M.I."/>
            <person name="Powell A.J."/>
            <person name="Barry K."/>
            <person name="Miller A.N."/>
            <person name="Grigoriev I.V."/>
            <person name="Debuchy R."/>
            <person name="Gladieux P."/>
            <person name="Hiltunen Thoren M."/>
            <person name="Johannesson H."/>
        </authorList>
    </citation>
    <scope>NUCLEOTIDE SEQUENCE</scope>
    <source>
        <strain evidence="5">CBS 315.58</strain>
    </source>
</reference>
<evidence type="ECO:0000313" key="5">
    <source>
        <dbReference type="EMBL" id="KAK4204695.1"/>
    </source>
</evidence>
<keyword evidence="1" id="KW-0677">Repeat</keyword>
<keyword evidence="6" id="KW-1185">Reference proteome</keyword>
<evidence type="ECO:0000256" key="2">
    <source>
        <dbReference type="SAM" id="MobiDB-lite"/>
    </source>
</evidence>
<reference evidence="5" key="2">
    <citation type="submission" date="2023-05" db="EMBL/GenBank/DDBJ databases">
        <authorList>
            <consortium name="Lawrence Berkeley National Laboratory"/>
            <person name="Steindorff A."/>
            <person name="Hensen N."/>
            <person name="Bonometti L."/>
            <person name="Westerberg I."/>
            <person name="Brannstrom I.O."/>
            <person name="Guillou S."/>
            <person name="Cros-Aarteil S."/>
            <person name="Calhoun S."/>
            <person name="Haridas S."/>
            <person name="Kuo A."/>
            <person name="Mondo S."/>
            <person name="Pangilinan J."/>
            <person name="Riley R."/>
            <person name="Labutti K."/>
            <person name="Andreopoulos B."/>
            <person name="Lipzen A."/>
            <person name="Chen C."/>
            <person name="Yanf M."/>
            <person name="Daum C."/>
            <person name="Ng V."/>
            <person name="Clum A."/>
            <person name="Ohm R."/>
            <person name="Martin F."/>
            <person name="Silar P."/>
            <person name="Natvig D."/>
            <person name="Lalanne C."/>
            <person name="Gautier V."/>
            <person name="Ament-Velasquez S.L."/>
            <person name="Kruys A."/>
            <person name="Hutchinson M.I."/>
            <person name="Powell A.J."/>
            <person name="Barry K."/>
            <person name="Miller A.N."/>
            <person name="Grigoriev I.V."/>
            <person name="Debuchy R."/>
            <person name="Gladieux P."/>
            <person name="Thoren M.H."/>
            <person name="Johannesson H."/>
        </authorList>
    </citation>
    <scope>NUCLEOTIDE SEQUENCE</scope>
    <source>
        <strain evidence="5">CBS 315.58</strain>
    </source>
</reference>
<dbReference type="Proteomes" id="UP001303160">
    <property type="component" value="Unassembled WGS sequence"/>
</dbReference>
<dbReference type="InterPro" id="IPR056125">
    <property type="entry name" value="DUF7708"/>
</dbReference>
<dbReference type="AlphaFoldDB" id="A0AAN6XSJ1"/>
<protein>
    <submittedName>
        <fullName evidence="5">Uncharacterized protein</fullName>
    </submittedName>
</protein>
<gene>
    <name evidence="5" type="ORF">QBC40DRAFT_261326</name>
</gene>
<comment type="caution">
    <text evidence="5">The sequence shown here is derived from an EMBL/GenBank/DDBJ whole genome shotgun (WGS) entry which is preliminary data.</text>
</comment>
<feature type="compositionally biased region" description="Basic residues" evidence="2">
    <location>
        <begin position="596"/>
        <end position="609"/>
    </location>
</feature>
<feature type="domain" description="DUF7708" evidence="3">
    <location>
        <begin position="152"/>
        <end position="289"/>
    </location>
</feature>
<feature type="region of interest" description="Disordered" evidence="2">
    <location>
        <begin position="580"/>
        <end position="662"/>
    </location>
</feature>